<dbReference type="RefSeq" id="WP_184961445.1">
    <property type="nucleotide sequence ID" value="NZ_BAAAWF010000073.1"/>
</dbReference>
<name>A0A7W9PPL0_9ACTN</name>
<accession>A0A7W9PPL0</accession>
<gene>
    <name evidence="1" type="ORF">FHS34_000959</name>
</gene>
<proteinExistence type="predicted"/>
<evidence type="ECO:0000313" key="2">
    <source>
        <dbReference type="Proteomes" id="UP000585836"/>
    </source>
</evidence>
<comment type="caution">
    <text evidence="1">The sequence shown here is derived from an EMBL/GenBank/DDBJ whole genome shotgun (WGS) entry which is preliminary data.</text>
</comment>
<reference evidence="1 2" key="1">
    <citation type="submission" date="2020-08" db="EMBL/GenBank/DDBJ databases">
        <title>Genomic Encyclopedia of Type Strains, Phase III (KMG-III): the genomes of soil and plant-associated and newly described type strains.</title>
        <authorList>
            <person name="Whitman W."/>
        </authorList>
    </citation>
    <scope>NUCLEOTIDE SEQUENCE [LARGE SCALE GENOMIC DNA]</scope>
    <source>
        <strain evidence="1 2">CECT 3313</strain>
    </source>
</reference>
<sequence length="55" mass="5752">MRLIPAGCAQRGRPAADGPLEFLRASRALVGRMPSASADCVIAVPGSEEALERET</sequence>
<dbReference type="EMBL" id="JACHJK010000002">
    <property type="protein sequence ID" value="MBB5925505.1"/>
    <property type="molecule type" value="Genomic_DNA"/>
</dbReference>
<dbReference type="AlphaFoldDB" id="A0A7W9PPL0"/>
<keyword evidence="2" id="KW-1185">Reference proteome</keyword>
<dbReference type="Proteomes" id="UP000585836">
    <property type="component" value="Unassembled WGS sequence"/>
</dbReference>
<protein>
    <submittedName>
        <fullName evidence="1">Uncharacterized protein</fullName>
    </submittedName>
</protein>
<evidence type="ECO:0000313" key="1">
    <source>
        <dbReference type="EMBL" id="MBB5925505.1"/>
    </source>
</evidence>
<organism evidence="1 2">
    <name type="scientific">Streptomyces echinatus</name>
    <dbReference type="NCBI Taxonomy" id="67293"/>
    <lineage>
        <taxon>Bacteria</taxon>
        <taxon>Bacillati</taxon>
        <taxon>Actinomycetota</taxon>
        <taxon>Actinomycetes</taxon>
        <taxon>Kitasatosporales</taxon>
        <taxon>Streptomycetaceae</taxon>
        <taxon>Streptomyces</taxon>
    </lineage>
</organism>